<name>A0A9J6DVR6_RHIMP</name>
<protein>
    <submittedName>
        <fullName evidence="1">Uncharacterized protein</fullName>
    </submittedName>
</protein>
<organism evidence="1 2">
    <name type="scientific">Rhipicephalus microplus</name>
    <name type="common">Cattle tick</name>
    <name type="synonym">Boophilus microplus</name>
    <dbReference type="NCBI Taxonomy" id="6941"/>
    <lineage>
        <taxon>Eukaryota</taxon>
        <taxon>Metazoa</taxon>
        <taxon>Ecdysozoa</taxon>
        <taxon>Arthropoda</taxon>
        <taxon>Chelicerata</taxon>
        <taxon>Arachnida</taxon>
        <taxon>Acari</taxon>
        <taxon>Parasitiformes</taxon>
        <taxon>Ixodida</taxon>
        <taxon>Ixodoidea</taxon>
        <taxon>Ixodidae</taxon>
        <taxon>Rhipicephalinae</taxon>
        <taxon>Rhipicephalus</taxon>
        <taxon>Boophilus</taxon>
    </lineage>
</organism>
<comment type="caution">
    <text evidence="1">The sequence shown here is derived from an EMBL/GenBank/DDBJ whole genome shotgun (WGS) entry which is preliminary data.</text>
</comment>
<dbReference type="EMBL" id="JABSTU010000007">
    <property type="protein sequence ID" value="KAH8026164.1"/>
    <property type="molecule type" value="Genomic_DNA"/>
</dbReference>
<reference evidence="1" key="2">
    <citation type="submission" date="2021-09" db="EMBL/GenBank/DDBJ databases">
        <authorList>
            <person name="Jia N."/>
            <person name="Wang J."/>
            <person name="Shi W."/>
            <person name="Du L."/>
            <person name="Sun Y."/>
            <person name="Zhan W."/>
            <person name="Jiang J."/>
            <person name="Wang Q."/>
            <person name="Zhang B."/>
            <person name="Ji P."/>
            <person name="Sakyi L.B."/>
            <person name="Cui X."/>
            <person name="Yuan T."/>
            <person name="Jiang B."/>
            <person name="Yang W."/>
            <person name="Lam T.T.-Y."/>
            <person name="Chang Q."/>
            <person name="Ding S."/>
            <person name="Wang X."/>
            <person name="Zhu J."/>
            <person name="Ruan X."/>
            <person name="Zhao L."/>
            <person name="Wei J."/>
            <person name="Que T."/>
            <person name="Du C."/>
            <person name="Cheng J."/>
            <person name="Dai P."/>
            <person name="Han X."/>
            <person name="Huang E."/>
            <person name="Gao Y."/>
            <person name="Liu J."/>
            <person name="Shao H."/>
            <person name="Ye R."/>
            <person name="Li L."/>
            <person name="Wei W."/>
            <person name="Wang X."/>
            <person name="Wang C."/>
            <person name="Huo Q."/>
            <person name="Li W."/>
            <person name="Guo W."/>
            <person name="Chen H."/>
            <person name="Chen S."/>
            <person name="Zhou L."/>
            <person name="Zhou L."/>
            <person name="Ni X."/>
            <person name="Tian J."/>
            <person name="Zhou Y."/>
            <person name="Sheng Y."/>
            <person name="Liu T."/>
            <person name="Pan Y."/>
            <person name="Xia L."/>
            <person name="Li J."/>
            <person name="Zhao F."/>
            <person name="Cao W."/>
        </authorList>
    </citation>
    <scope>NUCLEOTIDE SEQUENCE</scope>
    <source>
        <strain evidence="1">Rmic-2018</strain>
        <tissue evidence="1">Larvae</tissue>
    </source>
</reference>
<dbReference type="AlphaFoldDB" id="A0A9J6DVR6"/>
<evidence type="ECO:0000313" key="2">
    <source>
        <dbReference type="Proteomes" id="UP000821866"/>
    </source>
</evidence>
<sequence>MVFQLPSGNGVLSSLTCDAVKSISVDKSSAKVMKGKTSAMEGTTLIETRLSTDSEFPIGRPDADKVGRAAGVVHCNATAALRLSGSGVCVAIKLRVAEMPPALHVAGPCALLRNAACCCIVVDAGLVALPVVDSGGTAVSAVRPEEAGFPDRASVVVGVECWAGLCIVEAQARRVRVSAAPRRFVLLKGPGGPAWGRTGAQMVSACPGSLLEGMVSLSRHGRGPVTATKTWSTEEGKVTLILKVWRCTHHSPDNTNTPEWRQSLLRASETEDQRLLIQRVAEAAVSQAIPADVL</sequence>
<accession>A0A9J6DVR6</accession>
<proteinExistence type="predicted"/>
<gene>
    <name evidence="1" type="ORF">HPB51_016583</name>
</gene>
<reference evidence="1" key="1">
    <citation type="journal article" date="2020" name="Cell">
        <title>Large-Scale Comparative Analyses of Tick Genomes Elucidate Their Genetic Diversity and Vector Capacities.</title>
        <authorList>
            <consortium name="Tick Genome and Microbiome Consortium (TIGMIC)"/>
            <person name="Jia N."/>
            <person name="Wang J."/>
            <person name="Shi W."/>
            <person name="Du L."/>
            <person name="Sun Y."/>
            <person name="Zhan W."/>
            <person name="Jiang J.F."/>
            <person name="Wang Q."/>
            <person name="Zhang B."/>
            <person name="Ji P."/>
            <person name="Bell-Sakyi L."/>
            <person name="Cui X.M."/>
            <person name="Yuan T.T."/>
            <person name="Jiang B.G."/>
            <person name="Yang W.F."/>
            <person name="Lam T.T."/>
            <person name="Chang Q.C."/>
            <person name="Ding S.J."/>
            <person name="Wang X.J."/>
            <person name="Zhu J.G."/>
            <person name="Ruan X.D."/>
            <person name="Zhao L."/>
            <person name="Wei J.T."/>
            <person name="Ye R.Z."/>
            <person name="Que T.C."/>
            <person name="Du C.H."/>
            <person name="Zhou Y.H."/>
            <person name="Cheng J.X."/>
            <person name="Dai P.F."/>
            <person name="Guo W.B."/>
            <person name="Han X.H."/>
            <person name="Huang E.J."/>
            <person name="Li L.F."/>
            <person name="Wei W."/>
            <person name="Gao Y.C."/>
            <person name="Liu J.Z."/>
            <person name="Shao H.Z."/>
            <person name="Wang X."/>
            <person name="Wang C.C."/>
            <person name="Yang T.C."/>
            <person name="Huo Q.B."/>
            <person name="Li W."/>
            <person name="Chen H.Y."/>
            <person name="Chen S.E."/>
            <person name="Zhou L.G."/>
            <person name="Ni X.B."/>
            <person name="Tian J.H."/>
            <person name="Sheng Y."/>
            <person name="Liu T."/>
            <person name="Pan Y.S."/>
            <person name="Xia L.Y."/>
            <person name="Li J."/>
            <person name="Zhao F."/>
            <person name="Cao W.C."/>
        </authorList>
    </citation>
    <scope>NUCLEOTIDE SEQUENCE</scope>
    <source>
        <strain evidence="1">Rmic-2018</strain>
    </source>
</reference>
<keyword evidence="2" id="KW-1185">Reference proteome</keyword>
<evidence type="ECO:0000313" key="1">
    <source>
        <dbReference type="EMBL" id="KAH8026164.1"/>
    </source>
</evidence>
<dbReference type="Proteomes" id="UP000821866">
    <property type="component" value="Unassembled WGS sequence"/>
</dbReference>